<dbReference type="Pfam" id="PF13609">
    <property type="entry name" value="Porin_4"/>
    <property type="match status" value="1"/>
</dbReference>
<dbReference type="SUPFAM" id="SSF56935">
    <property type="entry name" value="Porins"/>
    <property type="match status" value="1"/>
</dbReference>
<dbReference type="GO" id="GO:0015288">
    <property type="term" value="F:porin activity"/>
    <property type="evidence" value="ECO:0007669"/>
    <property type="project" value="InterPro"/>
</dbReference>
<feature type="domain" description="Porin" evidence="1">
    <location>
        <begin position="11"/>
        <end position="382"/>
    </location>
</feature>
<name>A0A368U0G2_9GAMM</name>
<keyword evidence="3" id="KW-1185">Reference proteome</keyword>
<comment type="caution">
    <text evidence="2">The sequence shown here is derived from an EMBL/GenBank/DDBJ whole genome shotgun (WGS) entry which is preliminary data.</text>
</comment>
<sequence>MSKTLGIAIAAVSLVYALIGQAQGAETPRLMLNGFGTLGIVHSDEDRADFTSNILVPRGAGHSSDWSAEVDSRLGLQLTAELTPRVSSVVQVIAEQQHNGKYMPELEWANVRFDVTPDLSLRAGRMVQSTFMSSEFRKVGYATPWIRPPLEVYRMIPVTNFDGFDASYRSRIGEVTHTLRGTYGQADAKFSGGEAKARQAWGVSSTLEWGAASLFGSYGGSRLSIEMAGVDTFFDAFRLYGPEGDAIADRYETHDKRFDIFSLGASYDPGDWFVMGEWARSNSRSIIGDLRGWYVTGGYRIGAVTPYMTVARASVTSNLSDPGLSPEWWWHPEALEGAEALNEALNTWLRASARQNTLSLGARWDFAPNMALTAQYDHIDIDGGSWGTLVNHQPGYEPGGTVNLFSLALDFVF</sequence>
<evidence type="ECO:0000259" key="1">
    <source>
        <dbReference type="Pfam" id="PF13609"/>
    </source>
</evidence>
<protein>
    <submittedName>
        <fullName evidence="2">Porin</fullName>
    </submittedName>
</protein>
<accession>A0A368U0G2</accession>
<dbReference type="InterPro" id="IPR023614">
    <property type="entry name" value="Porin_dom_sf"/>
</dbReference>
<gene>
    <name evidence="2" type="ORF">DU505_07525</name>
</gene>
<evidence type="ECO:0000313" key="3">
    <source>
        <dbReference type="Proteomes" id="UP000252405"/>
    </source>
</evidence>
<dbReference type="InterPro" id="IPR033900">
    <property type="entry name" value="Gram_neg_porin_domain"/>
</dbReference>
<dbReference type="GO" id="GO:0016020">
    <property type="term" value="C:membrane"/>
    <property type="evidence" value="ECO:0007669"/>
    <property type="project" value="InterPro"/>
</dbReference>
<organism evidence="2 3">
    <name type="scientific">Billgrantia montanilacus</name>
    <dbReference type="NCBI Taxonomy" id="2282305"/>
    <lineage>
        <taxon>Bacteria</taxon>
        <taxon>Pseudomonadati</taxon>
        <taxon>Pseudomonadota</taxon>
        <taxon>Gammaproteobacteria</taxon>
        <taxon>Oceanospirillales</taxon>
        <taxon>Halomonadaceae</taxon>
        <taxon>Billgrantia</taxon>
    </lineage>
</organism>
<proteinExistence type="predicted"/>
<dbReference type="OrthoDB" id="197869at2"/>
<dbReference type="RefSeq" id="WP_114478383.1">
    <property type="nucleotide sequence ID" value="NZ_QPII01000004.1"/>
</dbReference>
<dbReference type="Gene3D" id="2.40.160.10">
    <property type="entry name" value="Porin"/>
    <property type="match status" value="1"/>
</dbReference>
<reference evidence="2 3" key="1">
    <citation type="submission" date="2018-07" db="EMBL/GenBank/DDBJ databases">
        <title>Halomonas montanilacus sp. nov., isolated from Lake Pengyan on Tibetan Plateau.</title>
        <authorList>
            <person name="Lu H."/>
            <person name="Xing P."/>
            <person name="Wu Q."/>
        </authorList>
    </citation>
    <scope>NUCLEOTIDE SEQUENCE [LARGE SCALE GENOMIC DNA]</scope>
    <source>
        <strain evidence="2 3">PYC7W</strain>
    </source>
</reference>
<dbReference type="Proteomes" id="UP000252405">
    <property type="component" value="Unassembled WGS sequence"/>
</dbReference>
<dbReference type="AlphaFoldDB" id="A0A368U0G2"/>
<evidence type="ECO:0000313" key="2">
    <source>
        <dbReference type="EMBL" id="RCV90096.1"/>
    </source>
</evidence>
<dbReference type="EMBL" id="QPII01000004">
    <property type="protein sequence ID" value="RCV90096.1"/>
    <property type="molecule type" value="Genomic_DNA"/>
</dbReference>